<evidence type="ECO:0000256" key="3">
    <source>
        <dbReference type="ARBA" id="ARBA00023125"/>
    </source>
</evidence>
<feature type="domain" description="DEK-C" evidence="6">
    <location>
        <begin position="352"/>
        <end position="408"/>
    </location>
</feature>
<feature type="compositionally biased region" description="Basic and acidic residues" evidence="5">
    <location>
        <begin position="313"/>
        <end position="330"/>
    </location>
</feature>
<feature type="compositionally biased region" description="Basic residues" evidence="5">
    <location>
        <begin position="227"/>
        <end position="236"/>
    </location>
</feature>
<accession>K1RJW8</accession>
<dbReference type="HOGENOM" id="CLU_041060_0_1_1"/>
<keyword evidence="2" id="KW-0156">Chromatin regulator</keyword>
<dbReference type="GO" id="GO:0006325">
    <property type="term" value="P:chromatin organization"/>
    <property type="evidence" value="ECO:0007669"/>
    <property type="project" value="UniProtKB-KW"/>
</dbReference>
<feature type="compositionally biased region" description="Basic and acidic residues" evidence="5">
    <location>
        <begin position="1"/>
        <end position="14"/>
    </location>
</feature>
<feature type="compositionally biased region" description="Basic and acidic residues" evidence="5">
    <location>
        <begin position="22"/>
        <end position="42"/>
    </location>
</feature>
<dbReference type="GO" id="GO:0042393">
    <property type="term" value="F:histone binding"/>
    <property type="evidence" value="ECO:0007669"/>
    <property type="project" value="TreeGrafter"/>
</dbReference>
<dbReference type="Pfam" id="PF08766">
    <property type="entry name" value="DEK_C"/>
    <property type="match status" value="1"/>
</dbReference>
<feature type="compositionally biased region" description="Basic and acidic residues" evidence="5">
    <location>
        <begin position="238"/>
        <end position="253"/>
    </location>
</feature>
<dbReference type="GO" id="GO:0003677">
    <property type="term" value="F:DNA binding"/>
    <property type="evidence" value="ECO:0007669"/>
    <property type="project" value="UniProtKB-KW"/>
</dbReference>
<evidence type="ECO:0000256" key="4">
    <source>
        <dbReference type="ARBA" id="ARBA00023242"/>
    </source>
</evidence>
<comment type="subcellular location">
    <subcellularLocation>
        <location evidence="1">Nucleus</location>
    </subcellularLocation>
</comment>
<dbReference type="Gene3D" id="1.10.10.60">
    <property type="entry name" value="Homeodomain-like"/>
    <property type="match status" value="1"/>
</dbReference>
<evidence type="ECO:0000256" key="1">
    <source>
        <dbReference type="ARBA" id="ARBA00004123"/>
    </source>
</evidence>
<gene>
    <name evidence="7" type="ORF">CGI_10013930</name>
</gene>
<dbReference type="FunCoup" id="K1RJW8">
    <property type="interactions" value="679"/>
</dbReference>
<proteinExistence type="predicted"/>
<dbReference type="PANTHER" id="PTHR13468:SF1">
    <property type="entry name" value="PROTEIN DEK"/>
    <property type="match status" value="1"/>
</dbReference>
<reference evidence="7" key="1">
    <citation type="journal article" date="2012" name="Nature">
        <title>The oyster genome reveals stress adaptation and complexity of shell formation.</title>
        <authorList>
            <person name="Zhang G."/>
            <person name="Fang X."/>
            <person name="Guo X."/>
            <person name="Li L."/>
            <person name="Luo R."/>
            <person name="Xu F."/>
            <person name="Yang P."/>
            <person name="Zhang L."/>
            <person name="Wang X."/>
            <person name="Qi H."/>
            <person name="Xiong Z."/>
            <person name="Que H."/>
            <person name="Xie Y."/>
            <person name="Holland P.W."/>
            <person name="Paps J."/>
            <person name="Zhu Y."/>
            <person name="Wu F."/>
            <person name="Chen Y."/>
            <person name="Wang J."/>
            <person name="Peng C."/>
            <person name="Meng J."/>
            <person name="Yang L."/>
            <person name="Liu J."/>
            <person name="Wen B."/>
            <person name="Zhang N."/>
            <person name="Huang Z."/>
            <person name="Zhu Q."/>
            <person name="Feng Y."/>
            <person name="Mount A."/>
            <person name="Hedgecock D."/>
            <person name="Xu Z."/>
            <person name="Liu Y."/>
            <person name="Domazet-Loso T."/>
            <person name="Du Y."/>
            <person name="Sun X."/>
            <person name="Zhang S."/>
            <person name="Liu B."/>
            <person name="Cheng P."/>
            <person name="Jiang X."/>
            <person name="Li J."/>
            <person name="Fan D."/>
            <person name="Wang W."/>
            <person name="Fu W."/>
            <person name="Wang T."/>
            <person name="Wang B."/>
            <person name="Zhang J."/>
            <person name="Peng Z."/>
            <person name="Li Y."/>
            <person name="Li N."/>
            <person name="Wang J."/>
            <person name="Chen M."/>
            <person name="He Y."/>
            <person name="Tan F."/>
            <person name="Song X."/>
            <person name="Zheng Q."/>
            <person name="Huang R."/>
            <person name="Yang H."/>
            <person name="Du X."/>
            <person name="Chen L."/>
            <person name="Yang M."/>
            <person name="Gaffney P.M."/>
            <person name="Wang S."/>
            <person name="Luo L."/>
            <person name="She Z."/>
            <person name="Ming Y."/>
            <person name="Huang W."/>
            <person name="Zhang S."/>
            <person name="Huang B."/>
            <person name="Zhang Y."/>
            <person name="Qu T."/>
            <person name="Ni P."/>
            <person name="Miao G."/>
            <person name="Wang J."/>
            <person name="Wang Q."/>
            <person name="Steinberg C.E."/>
            <person name="Wang H."/>
            <person name="Li N."/>
            <person name="Qian L."/>
            <person name="Zhang G."/>
            <person name="Li Y."/>
            <person name="Yang H."/>
            <person name="Liu X."/>
            <person name="Wang J."/>
            <person name="Yin Y."/>
            <person name="Wang J."/>
        </authorList>
    </citation>
    <scope>NUCLEOTIDE SEQUENCE [LARGE SCALE GENOMIC DNA]</scope>
    <source>
        <strain evidence="7">05x7-T-G4-1.051#20</strain>
    </source>
</reference>
<feature type="compositionally biased region" description="Acidic residues" evidence="5">
    <location>
        <begin position="331"/>
        <end position="342"/>
    </location>
</feature>
<keyword evidence="4" id="KW-0539">Nucleus</keyword>
<sequence length="436" mass="49140">MSDVENNRESAPEKEEMEEDKEPVHDTSKSEDSEDEAKEKKSPVKSPKKSTNERKEEAMSDDDDEEEEEELQPGLLERPVIIESGKRREKKKVERLSMQEVVPKEARKFEVGEGSGDKLGDCARIEYHISKGKVDDLKALHRLCFNSPGKATLIRKNLRLFNGFTFKKGDDEYKKKLANLKKNTVAVLKKVCEVLDLERKGVRDEIAERILDFCLCPKDSGKGIPASKKRKRKSKTGGKAEGKKKVAKKEKTPKSASKKKTSSDAEDSESEEESDDESKEDSASSAEEEEDTPPAKKKKTETPKKPAAKKAAPKKEAKKEKKASPKKAESSDEESDEDSDEEPLAKKKEPQPPSDKELKGLIKKILDKANLEEVTMKTVVKQVYSKYPTFDLSDKKDFIKETVREIVKTVVLSHDPGLLSNRRAADVFACYLHNWS</sequence>
<dbReference type="PANTHER" id="PTHR13468">
    <property type="entry name" value="DEK PROTEIN"/>
    <property type="match status" value="1"/>
</dbReference>
<keyword evidence="3" id="KW-0238">DNA-binding</keyword>
<dbReference type="GO" id="GO:0005634">
    <property type="term" value="C:nucleus"/>
    <property type="evidence" value="ECO:0007669"/>
    <property type="project" value="UniProtKB-SubCell"/>
</dbReference>
<dbReference type="InParanoid" id="K1RJW8"/>
<evidence type="ECO:0000313" key="7">
    <source>
        <dbReference type="EMBL" id="EKC41915.1"/>
    </source>
</evidence>
<dbReference type="EMBL" id="JH817118">
    <property type="protein sequence ID" value="EKC41915.1"/>
    <property type="molecule type" value="Genomic_DNA"/>
</dbReference>
<feature type="compositionally biased region" description="Acidic residues" evidence="5">
    <location>
        <begin position="264"/>
        <end position="279"/>
    </location>
</feature>
<dbReference type="InterPro" id="IPR044198">
    <property type="entry name" value="DEK"/>
</dbReference>
<feature type="compositionally biased region" description="Basic and acidic residues" evidence="5">
    <location>
        <begin position="343"/>
        <end position="359"/>
    </location>
</feature>
<dbReference type="PROSITE" id="PS51998">
    <property type="entry name" value="DEK_C"/>
    <property type="match status" value="1"/>
</dbReference>
<evidence type="ECO:0000259" key="6">
    <source>
        <dbReference type="PROSITE" id="PS51998"/>
    </source>
</evidence>
<dbReference type="GO" id="GO:2000779">
    <property type="term" value="P:regulation of double-strand break repair"/>
    <property type="evidence" value="ECO:0007669"/>
    <property type="project" value="TreeGrafter"/>
</dbReference>
<protein>
    <submittedName>
        <fullName evidence="7">Protein DEK</fullName>
    </submittedName>
</protein>
<evidence type="ECO:0000256" key="2">
    <source>
        <dbReference type="ARBA" id="ARBA00022853"/>
    </source>
</evidence>
<organism evidence="7">
    <name type="scientific">Magallana gigas</name>
    <name type="common">Pacific oyster</name>
    <name type="synonym">Crassostrea gigas</name>
    <dbReference type="NCBI Taxonomy" id="29159"/>
    <lineage>
        <taxon>Eukaryota</taxon>
        <taxon>Metazoa</taxon>
        <taxon>Spiralia</taxon>
        <taxon>Lophotrochozoa</taxon>
        <taxon>Mollusca</taxon>
        <taxon>Bivalvia</taxon>
        <taxon>Autobranchia</taxon>
        <taxon>Pteriomorphia</taxon>
        <taxon>Ostreida</taxon>
        <taxon>Ostreoidea</taxon>
        <taxon>Ostreidae</taxon>
        <taxon>Magallana</taxon>
    </lineage>
</organism>
<evidence type="ECO:0000256" key="5">
    <source>
        <dbReference type="SAM" id="MobiDB-lite"/>
    </source>
</evidence>
<feature type="compositionally biased region" description="Acidic residues" evidence="5">
    <location>
        <begin position="59"/>
        <end position="71"/>
    </location>
</feature>
<dbReference type="InterPro" id="IPR014876">
    <property type="entry name" value="DEK_C"/>
</dbReference>
<dbReference type="SUPFAM" id="SSF109715">
    <property type="entry name" value="DEK C-terminal domain"/>
    <property type="match status" value="1"/>
</dbReference>
<dbReference type="AlphaFoldDB" id="K1RJW8"/>
<feature type="region of interest" description="Disordered" evidence="5">
    <location>
        <begin position="224"/>
        <end position="359"/>
    </location>
</feature>
<name>K1RJW8_MAGGI</name>
<feature type="region of interest" description="Disordered" evidence="5">
    <location>
        <begin position="1"/>
        <end position="93"/>
    </location>
</feature>